<keyword evidence="5" id="KW-1185">Reference proteome</keyword>
<proteinExistence type="predicted"/>
<dbReference type="EC" id="2.3.1.-" evidence="4"/>
<dbReference type="PROSITE" id="PS51186">
    <property type="entry name" value="GNAT"/>
    <property type="match status" value="1"/>
</dbReference>
<dbReference type="PANTHER" id="PTHR43877:SF2">
    <property type="entry name" value="AMINOALKYLPHOSPHONATE N-ACETYLTRANSFERASE-RELATED"/>
    <property type="match status" value="1"/>
</dbReference>
<dbReference type="Gene3D" id="3.40.630.30">
    <property type="match status" value="1"/>
</dbReference>
<dbReference type="EMBL" id="JALHLF010000010">
    <property type="protein sequence ID" value="MCJ2182051.1"/>
    <property type="molecule type" value="Genomic_DNA"/>
</dbReference>
<sequence>MARLSAVLGALTGDGGTSSFDPADVADGRAVMLLARDGHGAVIGCGAYRPLTPDAVDKAAEIKRMYAEQGCGAALLAALEQRAAERDGYTRLCLSTRRVNTRAIAFYERHGYRETAPYGRYVGRAQSICMEKRIG</sequence>
<dbReference type="SUPFAM" id="SSF55729">
    <property type="entry name" value="Acyl-CoA N-acyltransferases (Nat)"/>
    <property type="match status" value="1"/>
</dbReference>
<dbReference type="InterPro" id="IPR000182">
    <property type="entry name" value="GNAT_dom"/>
</dbReference>
<dbReference type="InterPro" id="IPR016181">
    <property type="entry name" value="Acyl_CoA_acyltransferase"/>
</dbReference>
<name>A0ABT0BAH3_9SPHN</name>
<protein>
    <submittedName>
        <fullName evidence="4">GNAT family N-acetyltransferase</fullName>
        <ecNumber evidence="4">2.3.1.-</ecNumber>
    </submittedName>
</protein>
<accession>A0ABT0BAH3</accession>
<dbReference type="RefSeq" id="WP_244017571.1">
    <property type="nucleotide sequence ID" value="NZ_JALHLF010000010.1"/>
</dbReference>
<comment type="caution">
    <text evidence="4">The sequence shown here is derived from an EMBL/GenBank/DDBJ whole genome shotgun (WGS) entry which is preliminary data.</text>
</comment>
<keyword evidence="2 4" id="KW-0012">Acyltransferase</keyword>
<evidence type="ECO:0000313" key="5">
    <source>
        <dbReference type="Proteomes" id="UP001162881"/>
    </source>
</evidence>
<evidence type="ECO:0000259" key="3">
    <source>
        <dbReference type="PROSITE" id="PS51186"/>
    </source>
</evidence>
<gene>
    <name evidence="4" type="ORF">MTR62_04940</name>
</gene>
<evidence type="ECO:0000313" key="4">
    <source>
        <dbReference type="EMBL" id="MCJ2182051.1"/>
    </source>
</evidence>
<keyword evidence="1 4" id="KW-0808">Transferase</keyword>
<dbReference type="PANTHER" id="PTHR43877">
    <property type="entry name" value="AMINOALKYLPHOSPHONATE N-ACETYLTRANSFERASE-RELATED-RELATED"/>
    <property type="match status" value="1"/>
</dbReference>
<dbReference type="Proteomes" id="UP001162881">
    <property type="component" value="Unassembled WGS sequence"/>
</dbReference>
<feature type="domain" description="N-acetyltransferase" evidence="3">
    <location>
        <begin position="1"/>
        <end position="135"/>
    </location>
</feature>
<dbReference type="Pfam" id="PF00583">
    <property type="entry name" value="Acetyltransf_1"/>
    <property type="match status" value="1"/>
</dbReference>
<dbReference type="GO" id="GO:0016746">
    <property type="term" value="F:acyltransferase activity"/>
    <property type="evidence" value="ECO:0007669"/>
    <property type="project" value="UniProtKB-KW"/>
</dbReference>
<organism evidence="4 5">
    <name type="scientific">Novosphingobium organovorum</name>
    <dbReference type="NCBI Taxonomy" id="2930092"/>
    <lineage>
        <taxon>Bacteria</taxon>
        <taxon>Pseudomonadati</taxon>
        <taxon>Pseudomonadota</taxon>
        <taxon>Alphaproteobacteria</taxon>
        <taxon>Sphingomonadales</taxon>
        <taxon>Sphingomonadaceae</taxon>
        <taxon>Novosphingobium</taxon>
    </lineage>
</organism>
<dbReference type="InterPro" id="IPR050832">
    <property type="entry name" value="Bact_Acetyltransf"/>
</dbReference>
<reference evidence="4" key="1">
    <citation type="submission" date="2022-03" db="EMBL/GenBank/DDBJ databases">
        <title>Identification of a novel bacterium isolated from mangrove sediments.</title>
        <authorList>
            <person name="Pan X."/>
        </authorList>
    </citation>
    <scope>NUCLEOTIDE SEQUENCE</scope>
    <source>
        <strain evidence="4">B1949</strain>
    </source>
</reference>
<evidence type="ECO:0000256" key="2">
    <source>
        <dbReference type="ARBA" id="ARBA00023315"/>
    </source>
</evidence>
<evidence type="ECO:0000256" key="1">
    <source>
        <dbReference type="ARBA" id="ARBA00022679"/>
    </source>
</evidence>